<evidence type="ECO:0000256" key="3">
    <source>
        <dbReference type="ARBA" id="ARBA00022692"/>
    </source>
</evidence>
<evidence type="ECO:0000313" key="7">
    <source>
        <dbReference type="EMBL" id="SEF62132.1"/>
    </source>
</evidence>
<accession>A0A1H5TGZ3</accession>
<proteinExistence type="predicted"/>
<comment type="subcellular location">
    <subcellularLocation>
        <location evidence="1">Cell membrane</location>
        <topology evidence="1">Multi-pass membrane protein</topology>
    </subcellularLocation>
</comment>
<keyword evidence="2" id="KW-1003">Cell membrane</keyword>
<keyword evidence="5 6" id="KW-0472">Membrane</keyword>
<feature type="transmembrane region" description="Helical" evidence="6">
    <location>
        <begin position="436"/>
        <end position="458"/>
    </location>
</feature>
<dbReference type="Proteomes" id="UP000236735">
    <property type="component" value="Unassembled WGS sequence"/>
</dbReference>
<feature type="transmembrane region" description="Helical" evidence="6">
    <location>
        <begin position="470"/>
        <end position="489"/>
    </location>
</feature>
<sequence>MSTVNRVVKNTLFLYARMGTSIVVSVLTTRILLDALGASDYGLYNVVAGALAMLGFLSASMSTASLRYMSYAEGKGDITAIQTIFNSSVRLHRMLALLVCGLYIIAGFFLFNGILNIPSGRETTAMIVYGCLIFSTVFSITITPYDAVLNAHENMFFYSLVGIIDVFLKLTIAVLVSYSDYDRLLFYGLLMAGESWLLRFITKCYCDRTYPVCRAKSIKEHDNEILKKMASFAGWNMLNICAGMISLYGMTIAINHFFGTLLNAALGIATQLQGALMGVSGNMSKALTPVLVKKEGANQRHQMLEISYAGCKFSFLLFSFFALPILFSMPVVLQLWLKEVPEWTVLFCMLWFVSGLIEQLYHFLYQAIQAEGNIKRFNICSSIANIIPIILTCVEFQFGFQPYWAILNWIIFRIMVDGIIYVYFAHKLIGLSVLRWIKYVLIPCLASFVCISCIYWRIRPQVSDSLLVQLSLLIIMFIISLPVYWYVALSRNDRHVFSSIVTNMRSRKSLY</sequence>
<evidence type="ECO:0000313" key="8">
    <source>
        <dbReference type="Proteomes" id="UP000236735"/>
    </source>
</evidence>
<feature type="transmembrane region" description="Helical" evidence="6">
    <location>
        <begin position="45"/>
        <end position="66"/>
    </location>
</feature>
<dbReference type="InterPro" id="IPR050833">
    <property type="entry name" value="Poly_Biosynth_Transport"/>
</dbReference>
<feature type="transmembrane region" description="Helical" evidence="6">
    <location>
        <begin position="155"/>
        <end position="178"/>
    </location>
</feature>
<evidence type="ECO:0000256" key="1">
    <source>
        <dbReference type="ARBA" id="ARBA00004651"/>
    </source>
</evidence>
<evidence type="ECO:0000256" key="4">
    <source>
        <dbReference type="ARBA" id="ARBA00022989"/>
    </source>
</evidence>
<protein>
    <submittedName>
        <fullName evidence="7">Membrane protein involved in the export of O-antigen and teichoic acid</fullName>
    </submittedName>
</protein>
<feature type="transmembrane region" description="Helical" evidence="6">
    <location>
        <begin position="264"/>
        <end position="292"/>
    </location>
</feature>
<feature type="transmembrane region" description="Helical" evidence="6">
    <location>
        <begin position="12"/>
        <end position="33"/>
    </location>
</feature>
<feature type="transmembrane region" description="Helical" evidence="6">
    <location>
        <begin position="343"/>
        <end position="365"/>
    </location>
</feature>
<feature type="transmembrane region" description="Helical" evidence="6">
    <location>
        <begin position="95"/>
        <end position="115"/>
    </location>
</feature>
<dbReference type="GO" id="GO:0005886">
    <property type="term" value="C:plasma membrane"/>
    <property type="evidence" value="ECO:0007669"/>
    <property type="project" value="UniProtKB-SubCell"/>
</dbReference>
<dbReference type="EMBL" id="FNUV01000002">
    <property type="protein sequence ID" value="SEF62132.1"/>
    <property type="molecule type" value="Genomic_DNA"/>
</dbReference>
<feature type="transmembrane region" description="Helical" evidence="6">
    <location>
        <begin position="127"/>
        <end position="148"/>
    </location>
</feature>
<feature type="transmembrane region" description="Helical" evidence="6">
    <location>
        <begin position="184"/>
        <end position="201"/>
    </location>
</feature>
<gene>
    <name evidence="7" type="ORF">SAMN05216354_1062</name>
</gene>
<feature type="transmembrane region" description="Helical" evidence="6">
    <location>
        <begin position="406"/>
        <end position="424"/>
    </location>
</feature>
<keyword evidence="4 6" id="KW-1133">Transmembrane helix</keyword>
<dbReference type="PANTHER" id="PTHR30250">
    <property type="entry name" value="PST FAMILY PREDICTED COLANIC ACID TRANSPORTER"/>
    <property type="match status" value="1"/>
</dbReference>
<organism evidence="7 8">
    <name type="scientific">Xylanibacter ruminicola</name>
    <name type="common">Prevotella ruminicola</name>
    <dbReference type="NCBI Taxonomy" id="839"/>
    <lineage>
        <taxon>Bacteria</taxon>
        <taxon>Pseudomonadati</taxon>
        <taxon>Bacteroidota</taxon>
        <taxon>Bacteroidia</taxon>
        <taxon>Bacteroidales</taxon>
        <taxon>Prevotellaceae</taxon>
        <taxon>Xylanibacter</taxon>
    </lineage>
</organism>
<dbReference type="AlphaFoldDB" id="A0A1H5TGZ3"/>
<keyword evidence="3 6" id="KW-0812">Transmembrane</keyword>
<evidence type="ECO:0000256" key="6">
    <source>
        <dbReference type="SAM" id="Phobius"/>
    </source>
</evidence>
<dbReference type="PANTHER" id="PTHR30250:SF26">
    <property type="entry name" value="PSMA PROTEIN"/>
    <property type="match status" value="1"/>
</dbReference>
<feature type="transmembrane region" description="Helical" evidence="6">
    <location>
        <begin position="237"/>
        <end position="258"/>
    </location>
</feature>
<name>A0A1H5TGZ3_XYLRU</name>
<feature type="transmembrane region" description="Helical" evidence="6">
    <location>
        <begin position="377"/>
        <end position="400"/>
    </location>
</feature>
<evidence type="ECO:0000256" key="2">
    <source>
        <dbReference type="ARBA" id="ARBA00022475"/>
    </source>
</evidence>
<feature type="transmembrane region" description="Helical" evidence="6">
    <location>
        <begin position="313"/>
        <end position="337"/>
    </location>
</feature>
<evidence type="ECO:0000256" key="5">
    <source>
        <dbReference type="ARBA" id="ARBA00023136"/>
    </source>
</evidence>
<reference evidence="7 8" key="1">
    <citation type="submission" date="2016-10" db="EMBL/GenBank/DDBJ databases">
        <authorList>
            <person name="de Groot N.N."/>
        </authorList>
    </citation>
    <scope>NUCLEOTIDE SEQUENCE [LARGE SCALE GENOMIC DNA]</scope>
    <source>
        <strain evidence="7 8">AR32</strain>
    </source>
</reference>